<accession>A0A6H5H1H4</accession>
<reference evidence="1 2" key="1">
    <citation type="submission" date="2020-02" db="EMBL/GenBank/DDBJ databases">
        <authorList>
            <person name="Ferguson B K."/>
        </authorList>
    </citation>
    <scope>NUCLEOTIDE SEQUENCE [LARGE SCALE GENOMIC DNA]</scope>
</reference>
<gene>
    <name evidence="1" type="ORF">NTEN_LOCUS15039</name>
</gene>
<evidence type="ECO:0000313" key="2">
    <source>
        <dbReference type="Proteomes" id="UP000479000"/>
    </source>
</evidence>
<dbReference type="Proteomes" id="UP000479000">
    <property type="component" value="Unassembled WGS sequence"/>
</dbReference>
<keyword evidence="2" id="KW-1185">Reference proteome</keyword>
<name>A0A6H5H1H4_9HEMI</name>
<sequence length="173" mass="19889">MSPCGSTGAMVERSRIWQKERDRQQWKKIRASERARVILRSQKGEKRMFARLKLDINGRRRRRVEPCVLGSRRMLIDLQDDGKIRFCQKVPNTMFILRQSTMSDFSETTKSRTLKIGDSLSWQSMLGGFGSRSSLGISGFQLSRKWPLSSATGSLEQSNNMILIQFGLSREIL</sequence>
<organism evidence="1 2">
    <name type="scientific">Nesidiocoris tenuis</name>
    <dbReference type="NCBI Taxonomy" id="355587"/>
    <lineage>
        <taxon>Eukaryota</taxon>
        <taxon>Metazoa</taxon>
        <taxon>Ecdysozoa</taxon>
        <taxon>Arthropoda</taxon>
        <taxon>Hexapoda</taxon>
        <taxon>Insecta</taxon>
        <taxon>Pterygota</taxon>
        <taxon>Neoptera</taxon>
        <taxon>Paraneoptera</taxon>
        <taxon>Hemiptera</taxon>
        <taxon>Heteroptera</taxon>
        <taxon>Panheteroptera</taxon>
        <taxon>Cimicomorpha</taxon>
        <taxon>Miridae</taxon>
        <taxon>Dicyphina</taxon>
        <taxon>Nesidiocoris</taxon>
    </lineage>
</organism>
<dbReference type="AlphaFoldDB" id="A0A6H5H1H4"/>
<proteinExistence type="predicted"/>
<protein>
    <submittedName>
        <fullName evidence="1">Uncharacterized protein</fullName>
    </submittedName>
</protein>
<dbReference type="EMBL" id="CADCXU010022540">
    <property type="protein sequence ID" value="CAB0009972.1"/>
    <property type="molecule type" value="Genomic_DNA"/>
</dbReference>
<evidence type="ECO:0000313" key="1">
    <source>
        <dbReference type="EMBL" id="CAB0009972.1"/>
    </source>
</evidence>